<dbReference type="Proteomes" id="UP001160390">
    <property type="component" value="Unassembled WGS sequence"/>
</dbReference>
<gene>
    <name evidence="1" type="ORF">CCHLO57077_00016840</name>
</gene>
<evidence type="ECO:0000313" key="2">
    <source>
        <dbReference type="Proteomes" id="UP001160390"/>
    </source>
</evidence>
<dbReference type="EMBL" id="CABFNP030001335">
    <property type="protein sequence ID" value="CAI6100043.1"/>
    <property type="molecule type" value="Genomic_DNA"/>
</dbReference>
<accession>A0AA35QDK6</accession>
<comment type="caution">
    <text evidence="1">The sequence shown here is derived from an EMBL/GenBank/DDBJ whole genome shotgun (WGS) entry which is preliminary data.</text>
</comment>
<sequence length="292" mass="33329">MVTQVFVDGLSHISFQADFQSIHEPWPLPDVQCKASNCNWPDFSTLAVCASMQNITGHLNVTTPERGYQTVSIPVQAPGSIPHEAAMLMHSTGIVEVLNIISAWIMKNTKNEDNWPLSRTHVADWDNPDLPLVTIAKLFMIYNNRRASSKSSYRAIEILLHFCVKIYSLKVENGIQILSLSSTTTKVQKVFKSHNVTLQNHWITMRNEDRTKAVNITAIQEYLNLALRYTAAFNGYREAVVDSNTQPTFGYQFVVNLYNGVEDAYRRQRGNWEKDEIKPDNRYSEEEIDKTI</sequence>
<protein>
    <submittedName>
        <fullName evidence="1">Uncharacterized protein</fullName>
    </submittedName>
</protein>
<keyword evidence="2" id="KW-1185">Reference proteome</keyword>
<name>A0AA35QDK6_9HYPO</name>
<organism evidence="1 2">
    <name type="scientific">Clonostachys chloroleuca</name>
    <dbReference type="NCBI Taxonomy" id="1926264"/>
    <lineage>
        <taxon>Eukaryota</taxon>
        <taxon>Fungi</taxon>
        <taxon>Dikarya</taxon>
        <taxon>Ascomycota</taxon>
        <taxon>Pezizomycotina</taxon>
        <taxon>Sordariomycetes</taxon>
        <taxon>Hypocreomycetidae</taxon>
        <taxon>Hypocreales</taxon>
        <taxon>Bionectriaceae</taxon>
        <taxon>Clonostachys</taxon>
    </lineage>
</organism>
<reference evidence="1" key="1">
    <citation type="submission" date="2023-01" db="EMBL/GenBank/DDBJ databases">
        <authorList>
            <person name="Piombo E."/>
        </authorList>
    </citation>
    <scope>NUCLEOTIDE SEQUENCE</scope>
</reference>
<dbReference type="AlphaFoldDB" id="A0AA35QDK6"/>
<proteinExistence type="predicted"/>
<evidence type="ECO:0000313" key="1">
    <source>
        <dbReference type="EMBL" id="CAI6100043.1"/>
    </source>
</evidence>
<dbReference type="PANTHER" id="PTHR35394:SF5">
    <property type="entry name" value="DUF3176 DOMAIN-CONTAINING PROTEIN"/>
    <property type="match status" value="1"/>
</dbReference>
<dbReference type="PANTHER" id="PTHR35394">
    <property type="entry name" value="DUF3176 DOMAIN-CONTAINING PROTEIN"/>
    <property type="match status" value="1"/>
</dbReference>